<comment type="similarity">
    <text evidence="6">Belongs to the exbB/tolQ family.</text>
</comment>
<reference evidence="11" key="1">
    <citation type="submission" date="2023-04" db="EMBL/GenBank/DDBJ databases">
        <title>Complete genome sequence of Temperatibacter marinus.</title>
        <authorList>
            <person name="Rong J.-C."/>
            <person name="Yi M.-L."/>
            <person name="Zhao Q."/>
        </authorList>
    </citation>
    <scope>NUCLEOTIDE SEQUENCE</scope>
    <source>
        <strain evidence="11">NBRC 110045</strain>
    </source>
</reference>
<dbReference type="PIRSF" id="PIRSF037714">
    <property type="entry name" value="TolR"/>
    <property type="match status" value="1"/>
</dbReference>
<keyword evidence="3 8" id="KW-0812">Transmembrane</keyword>
<evidence type="ECO:0000313" key="12">
    <source>
        <dbReference type="Proteomes" id="UP001268683"/>
    </source>
</evidence>
<name>A0AA52ECH7_9PROT</name>
<feature type="compositionally biased region" description="Basic and acidic residues" evidence="7">
    <location>
        <begin position="67"/>
        <end position="81"/>
    </location>
</feature>
<keyword evidence="2" id="KW-1003">Cell membrane</keyword>
<dbReference type="InterPro" id="IPR002898">
    <property type="entry name" value="MotA_ExbB_proton_chnl"/>
</dbReference>
<accession>A0AA52ECH7</accession>
<evidence type="ECO:0000256" key="4">
    <source>
        <dbReference type="ARBA" id="ARBA00022989"/>
    </source>
</evidence>
<keyword evidence="12" id="KW-1185">Reference proteome</keyword>
<evidence type="ECO:0000256" key="1">
    <source>
        <dbReference type="ARBA" id="ARBA00004651"/>
    </source>
</evidence>
<feature type="region of interest" description="Disordered" evidence="7">
    <location>
        <begin position="56"/>
        <end position="81"/>
    </location>
</feature>
<dbReference type="PANTHER" id="PTHR30625">
    <property type="entry name" value="PROTEIN TOLQ"/>
    <property type="match status" value="1"/>
</dbReference>
<feature type="chain" id="PRO_5041281457" evidence="9">
    <location>
        <begin position="21"/>
        <end position="450"/>
    </location>
</feature>
<evidence type="ECO:0000256" key="3">
    <source>
        <dbReference type="ARBA" id="ARBA00022692"/>
    </source>
</evidence>
<evidence type="ECO:0000256" key="2">
    <source>
        <dbReference type="ARBA" id="ARBA00022475"/>
    </source>
</evidence>
<protein>
    <submittedName>
        <fullName evidence="11">MotA/TolQ/ExbB proton channel family protein</fullName>
    </submittedName>
</protein>
<gene>
    <name evidence="11" type="ORF">QGN29_00710</name>
</gene>
<dbReference type="Pfam" id="PF01618">
    <property type="entry name" value="MotA_ExbB"/>
    <property type="match status" value="1"/>
</dbReference>
<keyword evidence="6" id="KW-0653">Protein transport</keyword>
<dbReference type="InterPro" id="IPR050790">
    <property type="entry name" value="ExbB/TolQ_transport"/>
</dbReference>
<dbReference type="GO" id="GO:0017038">
    <property type="term" value="P:protein import"/>
    <property type="evidence" value="ECO:0007669"/>
    <property type="project" value="TreeGrafter"/>
</dbReference>
<comment type="subcellular location">
    <subcellularLocation>
        <location evidence="1">Cell membrane</location>
        <topology evidence="1">Multi-pass membrane protein</topology>
    </subcellularLocation>
    <subcellularLocation>
        <location evidence="6">Membrane</location>
        <topology evidence="6">Multi-pass membrane protein</topology>
    </subcellularLocation>
</comment>
<feature type="compositionally biased region" description="Polar residues" evidence="7">
    <location>
        <begin position="56"/>
        <end position="66"/>
    </location>
</feature>
<evidence type="ECO:0000256" key="7">
    <source>
        <dbReference type="SAM" id="MobiDB-lite"/>
    </source>
</evidence>
<evidence type="ECO:0000259" key="10">
    <source>
        <dbReference type="Pfam" id="PF01618"/>
    </source>
</evidence>
<dbReference type="InterPro" id="IPR017270">
    <property type="entry name" value="MotA/TolQ/ExbB-rel"/>
</dbReference>
<dbReference type="PANTHER" id="PTHR30625:SF11">
    <property type="entry name" value="MOTA_TOLQ_EXBB PROTON CHANNEL DOMAIN-CONTAINING PROTEIN"/>
    <property type="match status" value="1"/>
</dbReference>
<keyword evidence="5 8" id="KW-0472">Membrane</keyword>
<keyword evidence="4 8" id="KW-1133">Transmembrane helix</keyword>
<feature type="domain" description="MotA/TolQ/ExbB proton channel" evidence="10">
    <location>
        <begin position="315"/>
        <end position="434"/>
    </location>
</feature>
<keyword evidence="9" id="KW-0732">Signal</keyword>
<feature type="transmembrane region" description="Helical" evidence="8">
    <location>
        <begin position="275"/>
        <end position="297"/>
    </location>
</feature>
<evidence type="ECO:0000256" key="9">
    <source>
        <dbReference type="SAM" id="SignalP"/>
    </source>
</evidence>
<feature type="signal peptide" evidence="9">
    <location>
        <begin position="1"/>
        <end position="20"/>
    </location>
</feature>
<organism evidence="11 12">
    <name type="scientific">Temperatibacter marinus</name>
    <dbReference type="NCBI Taxonomy" id="1456591"/>
    <lineage>
        <taxon>Bacteria</taxon>
        <taxon>Pseudomonadati</taxon>
        <taxon>Pseudomonadota</taxon>
        <taxon>Alphaproteobacteria</taxon>
        <taxon>Kordiimonadales</taxon>
        <taxon>Temperatibacteraceae</taxon>
        <taxon>Temperatibacter</taxon>
    </lineage>
</organism>
<evidence type="ECO:0000256" key="5">
    <source>
        <dbReference type="ARBA" id="ARBA00023136"/>
    </source>
</evidence>
<evidence type="ECO:0000313" key="11">
    <source>
        <dbReference type="EMBL" id="WND02882.1"/>
    </source>
</evidence>
<dbReference type="RefSeq" id="WP_310798721.1">
    <property type="nucleotide sequence ID" value="NZ_CP123872.1"/>
</dbReference>
<dbReference type="Proteomes" id="UP001268683">
    <property type="component" value="Chromosome"/>
</dbReference>
<proteinExistence type="inferred from homology"/>
<dbReference type="KEGG" id="tmk:QGN29_00710"/>
<dbReference type="AlphaFoldDB" id="A0AA52ECH7"/>
<dbReference type="GO" id="GO:0005886">
    <property type="term" value="C:plasma membrane"/>
    <property type="evidence" value="ECO:0007669"/>
    <property type="project" value="UniProtKB-SubCell"/>
</dbReference>
<feature type="transmembrane region" description="Helical" evidence="8">
    <location>
        <begin position="359"/>
        <end position="383"/>
    </location>
</feature>
<evidence type="ECO:0000256" key="8">
    <source>
        <dbReference type="SAM" id="Phobius"/>
    </source>
</evidence>
<feature type="transmembrane region" description="Helical" evidence="8">
    <location>
        <begin position="395"/>
        <end position="418"/>
    </location>
</feature>
<dbReference type="EMBL" id="CP123872">
    <property type="protein sequence ID" value="WND02882.1"/>
    <property type="molecule type" value="Genomic_DNA"/>
</dbReference>
<keyword evidence="6" id="KW-0813">Transport</keyword>
<evidence type="ECO:0000256" key="6">
    <source>
        <dbReference type="RuleBase" id="RU004057"/>
    </source>
</evidence>
<sequence>MKKILSAAVAFVLGFSAVSAQDTGTDLDTLLNKVRNGSVTDTSKYKQRVNAFRTKQVQQQAELNRSNAEKSRLEKESDRLTKQRQDLDAEIARLEDLLDKEKGKLGELFGVLQQASSDAKATLENSHISVEFPNRLNEINALVDKAKDTAQLPTPDEIRTWPSAMMIEMVQSGKNVKFNQNVRLADGNETNLDIVRIGDFGFIGGGRFFVLADGGIVEELPRQPSLVLDTVAPYQAASSGLVSLGIDPTRGVIMGMEVDKATLEDQLKAGGPTGYLILALGAVGVLLSVVQFVYLFVVKAKVKSQIKNSTPNPNNPLGRVLQVYADNPNVDVETLELKLDEAILKETPALERFLTLIKLISAVAPLFGLLGTVTGMIATFQAITLFGTGDPTMMAAGISMALVTTVEGLVVAIPTLLLHSFVAGASKTVIHILEEQSAGIIAVHAEKGNS</sequence>